<dbReference type="Gene3D" id="3.40.50.10490">
    <property type="entry name" value="Glucose-6-phosphate isomerase like protein, domain 1"/>
    <property type="match status" value="1"/>
</dbReference>
<evidence type="ECO:0000313" key="9">
    <source>
        <dbReference type="Proteomes" id="UP000321361"/>
    </source>
</evidence>
<dbReference type="PROSITE" id="PS51071">
    <property type="entry name" value="HTH_RPIR"/>
    <property type="match status" value="1"/>
</dbReference>
<dbReference type="AlphaFoldDB" id="A0A179ERF8"/>
<dbReference type="PROSITE" id="PS51464">
    <property type="entry name" value="SIS"/>
    <property type="match status" value="1"/>
</dbReference>
<dbReference type="InterPro" id="IPR036388">
    <property type="entry name" value="WH-like_DNA-bd_sf"/>
</dbReference>
<evidence type="ECO:0000313" key="8">
    <source>
        <dbReference type="Proteomes" id="UP000078516"/>
    </source>
</evidence>
<keyword evidence="1" id="KW-0805">Transcription regulation</keyword>
<dbReference type="InterPro" id="IPR035472">
    <property type="entry name" value="RpiR-like_SIS"/>
</dbReference>
<keyword evidence="7" id="KW-0413">Isomerase</keyword>
<dbReference type="OrthoDB" id="3684496at2"/>
<dbReference type="InterPro" id="IPR046348">
    <property type="entry name" value="SIS_dom_sf"/>
</dbReference>
<dbReference type="Gene3D" id="1.10.10.10">
    <property type="entry name" value="Winged helix-like DNA-binding domain superfamily/Winged helix DNA-binding domain"/>
    <property type="match status" value="1"/>
</dbReference>
<dbReference type="CDD" id="cd05013">
    <property type="entry name" value="SIS_RpiR"/>
    <property type="match status" value="1"/>
</dbReference>
<dbReference type="RefSeq" id="WP_067483853.1">
    <property type="nucleotide sequence ID" value="NZ_BJUG01000001.1"/>
</dbReference>
<protein>
    <submittedName>
        <fullName evidence="6">RpiR family transcriptional regulator</fullName>
    </submittedName>
    <submittedName>
        <fullName evidence="7">Sugar isomerase</fullName>
    </submittedName>
</protein>
<dbReference type="Proteomes" id="UP000078516">
    <property type="component" value="Unassembled WGS sequence"/>
</dbReference>
<organism evidence="7 8">
    <name type="scientific">Enterococcus thailandicus</name>
    <dbReference type="NCBI Taxonomy" id="417368"/>
    <lineage>
        <taxon>Bacteria</taxon>
        <taxon>Bacillati</taxon>
        <taxon>Bacillota</taxon>
        <taxon>Bacilli</taxon>
        <taxon>Lactobacillales</taxon>
        <taxon>Enterococcaceae</taxon>
        <taxon>Enterococcus</taxon>
    </lineage>
</organism>
<dbReference type="Pfam" id="PF01380">
    <property type="entry name" value="SIS"/>
    <property type="match status" value="1"/>
</dbReference>
<gene>
    <name evidence="6" type="primary">glvR</name>
    <name evidence="7" type="ORF">A6E74_07880</name>
    <name evidence="6" type="ORF">ETH01_00370</name>
</gene>
<keyword evidence="2" id="KW-0238">DNA-binding</keyword>
<name>A0A179ERF8_ENTTH</name>
<dbReference type="Proteomes" id="UP000321361">
    <property type="component" value="Unassembled WGS sequence"/>
</dbReference>
<evidence type="ECO:0000313" key="6">
    <source>
        <dbReference type="EMBL" id="GEK35750.1"/>
    </source>
</evidence>
<dbReference type="GO" id="GO:0003700">
    <property type="term" value="F:DNA-binding transcription factor activity"/>
    <property type="evidence" value="ECO:0007669"/>
    <property type="project" value="InterPro"/>
</dbReference>
<dbReference type="GeneID" id="77486642"/>
<evidence type="ECO:0000256" key="2">
    <source>
        <dbReference type="ARBA" id="ARBA00023125"/>
    </source>
</evidence>
<keyword evidence="3" id="KW-0804">Transcription</keyword>
<evidence type="ECO:0000259" key="5">
    <source>
        <dbReference type="PROSITE" id="PS51464"/>
    </source>
</evidence>
<dbReference type="GO" id="GO:1901135">
    <property type="term" value="P:carbohydrate derivative metabolic process"/>
    <property type="evidence" value="ECO:0007669"/>
    <property type="project" value="InterPro"/>
</dbReference>
<dbReference type="InterPro" id="IPR009057">
    <property type="entry name" value="Homeodomain-like_sf"/>
</dbReference>
<evidence type="ECO:0000256" key="1">
    <source>
        <dbReference type="ARBA" id="ARBA00023015"/>
    </source>
</evidence>
<dbReference type="InterPro" id="IPR001347">
    <property type="entry name" value="SIS_dom"/>
</dbReference>
<dbReference type="PANTHER" id="PTHR30514">
    <property type="entry name" value="GLUCOKINASE"/>
    <property type="match status" value="1"/>
</dbReference>
<proteinExistence type="predicted"/>
<reference evidence="6 9" key="2">
    <citation type="submission" date="2019-07" db="EMBL/GenBank/DDBJ databases">
        <title>Whole genome shotgun sequence of Enterococcus thailandicus NBRC 101867.</title>
        <authorList>
            <person name="Hosoyama A."/>
            <person name="Uohara A."/>
            <person name="Ohji S."/>
            <person name="Ichikawa N."/>
        </authorList>
    </citation>
    <scope>NUCLEOTIDE SEQUENCE [LARGE SCALE GENOMIC DNA]</scope>
    <source>
        <strain evidence="6 9">NBRC 101867</strain>
    </source>
</reference>
<dbReference type="Pfam" id="PF01418">
    <property type="entry name" value="HTH_6"/>
    <property type="match status" value="1"/>
</dbReference>
<dbReference type="PATRIC" id="fig|417368.6.peg.2093"/>
<dbReference type="GO" id="GO:0097367">
    <property type="term" value="F:carbohydrate derivative binding"/>
    <property type="evidence" value="ECO:0007669"/>
    <property type="project" value="InterPro"/>
</dbReference>
<comment type="caution">
    <text evidence="7">The sequence shown here is derived from an EMBL/GenBank/DDBJ whole genome shotgun (WGS) entry which is preliminary data.</text>
</comment>
<feature type="domain" description="HTH rpiR-type" evidence="4">
    <location>
        <begin position="1"/>
        <end position="75"/>
    </location>
</feature>
<accession>A0A179ERF8</accession>
<dbReference type="EMBL" id="BJUG01000001">
    <property type="protein sequence ID" value="GEK35750.1"/>
    <property type="molecule type" value="Genomic_DNA"/>
</dbReference>
<dbReference type="InterPro" id="IPR047640">
    <property type="entry name" value="RpiR-like"/>
</dbReference>
<reference evidence="7 8" key="1">
    <citation type="submission" date="2016-04" db="EMBL/GenBank/DDBJ databases">
        <title>Draft genome of an Enterococcus thailandicus strain isolated from bovine feces.</title>
        <authorList>
            <person name="Beukers A.G."/>
            <person name="Zaheer R."/>
            <person name="Goji N."/>
            <person name="Cook S.R."/>
            <person name="Amoako K."/>
            <person name="Chaves A.V."/>
            <person name="Ward M.P."/>
            <person name="Mcallister T.A."/>
        </authorList>
    </citation>
    <scope>NUCLEOTIDE SEQUENCE [LARGE SCALE GENOMIC DNA]</scope>
    <source>
        <strain evidence="7 8">F0711D 46</strain>
    </source>
</reference>
<dbReference type="SUPFAM" id="SSF46689">
    <property type="entry name" value="Homeodomain-like"/>
    <property type="match status" value="1"/>
</dbReference>
<dbReference type="EMBL" id="LWMN01000013">
    <property type="protein sequence ID" value="OAQ55403.1"/>
    <property type="molecule type" value="Genomic_DNA"/>
</dbReference>
<sequence>MLLREKIKQTTFSPAETQVVHFLFENTQQVAQLTIQEIANQSFVHPSTLIRVAKKLEFNGWLELRDTFLAEAEYLERNFQEVDANLPFTGEEGIMTIANKLASLEQTTIQDTLSLIHHDDLQQAKQLLLKAKKIVIFASNANTLISQDFILKMKRIKMDVHIVTTFGESSYEAYNCDEDTCALLISYTGENQMILKTAHILREKNVPILALTSIGECSLSTLSTVVLRLTTRERLYSKIGNFTINTSICYLLDVLYGCVFAENYQQNLNHLIAVGQKVDKRPISSAIMQENHGENFQVKDSFLPN</sequence>
<evidence type="ECO:0000259" key="4">
    <source>
        <dbReference type="PROSITE" id="PS51071"/>
    </source>
</evidence>
<dbReference type="GO" id="GO:0016853">
    <property type="term" value="F:isomerase activity"/>
    <property type="evidence" value="ECO:0007669"/>
    <property type="project" value="UniProtKB-KW"/>
</dbReference>
<dbReference type="PANTHER" id="PTHR30514:SF10">
    <property type="entry name" value="MURR_RPIR FAMILY TRANSCRIPTIONAL REGULATOR"/>
    <property type="match status" value="1"/>
</dbReference>
<dbReference type="GO" id="GO:0003677">
    <property type="term" value="F:DNA binding"/>
    <property type="evidence" value="ECO:0007669"/>
    <property type="project" value="UniProtKB-KW"/>
</dbReference>
<evidence type="ECO:0000256" key="3">
    <source>
        <dbReference type="ARBA" id="ARBA00023163"/>
    </source>
</evidence>
<feature type="domain" description="SIS" evidence="5">
    <location>
        <begin position="124"/>
        <end position="262"/>
    </location>
</feature>
<dbReference type="SUPFAM" id="SSF53697">
    <property type="entry name" value="SIS domain"/>
    <property type="match status" value="1"/>
</dbReference>
<dbReference type="KEGG" id="eth:CK496_03215"/>
<keyword evidence="8" id="KW-1185">Reference proteome</keyword>
<evidence type="ECO:0000313" key="7">
    <source>
        <dbReference type="EMBL" id="OAQ55403.1"/>
    </source>
</evidence>
<dbReference type="InterPro" id="IPR000281">
    <property type="entry name" value="HTH_RpiR"/>
</dbReference>